<dbReference type="InterPro" id="IPR050053">
    <property type="entry name" value="ATPase_alpha/beta_chains"/>
</dbReference>
<dbReference type="InterPro" id="IPR005714">
    <property type="entry name" value="ATPase_T3SS_FliI/YscN"/>
</dbReference>
<evidence type="ECO:0000256" key="4">
    <source>
        <dbReference type="ARBA" id="ARBA00022741"/>
    </source>
</evidence>
<comment type="caution">
    <text evidence="9">The sequence shown here is derived from an EMBL/GenBank/DDBJ whole genome shotgun (WGS) entry which is preliminary data.</text>
</comment>
<dbReference type="RefSeq" id="WP_373972528.1">
    <property type="nucleotide sequence ID" value="NZ_JBHDLJ010000010.1"/>
</dbReference>
<dbReference type="InterPro" id="IPR003593">
    <property type="entry name" value="AAA+_ATPase"/>
</dbReference>
<keyword evidence="5" id="KW-0067">ATP-binding</keyword>
<keyword evidence="4" id="KW-0547">Nucleotide-binding</keyword>
<keyword evidence="6" id="KW-0653">Protein transport</keyword>
<keyword evidence="2" id="KW-0813">Transport</keyword>
<dbReference type="InterPro" id="IPR000194">
    <property type="entry name" value="ATPase_F1/V1/A1_a/bsu_nucl-bd"/>
</dbReference>
<dbReference type="Proteomes" id="UP001575652">
    <property type="component" value="Unassembled WGS sequence"/>
</dbReference>
<dbReference type="PANTHER" id="PTHR15184:SF9">
    <property type="entry name" value="SPI-1 TYPE 3 SECRETION SYSTEM ATPASE"/>
    <property type="match status" value="1"/>
</dbReference>
<dbReference type="PANTHER" id="PTHR15184">
    <property type="entry name" value="ATP SYNTHASE"/>
    <property type="match status" value="1"/>
</dbReference>
<evidence type="ECO:0000256" key="7">
    <source>
        <dbReference type="ARBA" id="ARBA00022967"/>
    </source>
</evidence>
<dbReference type="Gene3D" id="3.40.50.12240">
    <property type="match status" value="1"/>
</dbReference>
<comment type="subcellular location">
    <subcellularLocation>
        <location evidence="1">Cytoplasm</location>
    </subcellularLocation>
</comment>
<sequence>MTAGPELGRRVSAVRTEGLAAALSAAAPQRVGVVSSIVGLSVEVAGLACPVGSVVRIGDGGVPAEVVAAQRSGLRCMPLGPLDRVAAGDPVRSNGRPALIPVGDGLMGRVLDGLGRPIDGKGPLGPHVRVPLENDPPAPLDRARITEQLQVGVRAVDTMTAVGRGQRIGLFAGSGVGKSSLLSMVARGTDAAVNVIALVGERGREVREFLEEDLGPEGLARSIVVVATSDEPARMRLRAAFAATRIAEFHRERGADVLLMMDSLTRVAMAQREIGLSAGEPPATRGYPPSTFSLLARLLERAGTDAAGSITGIYTVLVDGDDHNEPIADSARSLLDGHVVLDRRLAVAGHFPSIDVLSSVSRVASRVTSREQSATASALRRVLAARRAAQDLLDVGAYQRGANPLVDAAVDHEDAINSFLRQRLDEPVPAARSWADLDALVRRVGV</sequence>
<evidence type="ECO:0000256" key="3">
    <source>
        <dbReference type="ARBA" id="ARBA00022490"/>
    </source>
</evidence>
<keyword evidence="10" id="KW-1185">Reference proteome</keyword>
<dbReference type="InterPro" id="IPR040627">
    <property type="entry name" value="T3SS_ATPase_C"/>
</dbReference>
<evidence type="ECO:0000259" key="8">
    <source>
        <dbReference type="SMART" id="SM00382"/>
    </source>
</evidence>
<dbReference type="EMBL" id="JBHDLJ010000010">
    <property type="protein sequence ID" value="MFB0835352.1"/>
    <property type="molecule type" value="Genomic_DNA"/>
</dbReference>
<feature type="domain" description="AAA+ ATPase" evidence="8">
    <location>
        <begin position="164"/>
        <end position="345"/>
    </location>
</feature>
<evidence type="ECO:0000256" key="5">
    <source>
        <dbReference type="ARBA" id="ARBA00022840"/>
    </source>
</evidence>
<evidence type="ECO:0000313" key="10">
    <source>
        <dbReference type="Proteomes" id="UP001575652"/>
    </source>
</evidence>
<dbReference type="Pfam" id="PF00006">
    <property type="entry name" value="ATP-synt_ab"/>
    <property type="match status" value="1"/>
</dbReference>
<accession>A0ABV4UPN3</accession>
<dbReference type="NCBIfam" id="TIGR01026">
    <property type="entry name" value="fliI_yscN"/>
    <property type="match status" value="1"/>
</dbReference>
<protein>
    <submittedName>
        <fullName evidence="9">FliI/YscN family ATPase</fullName>
    </submittedName>
</protein>
<dbReference type="SMART" id="SM00382">
    <property type="entry name" value="AAA"/>
    <property type="match status" value="1"/>
</dbReference>
<evidence type="ECO:0000313" key="9">
    <source>
        <dbReference type="EMBL" id="MFB0835352.1"/>
    </source>
</evidence>
<evidence type="ECO:0000256" key="6">
    <source>
        <dbReference type="ARBA" id="ARBA00022927"/>
    </source>
</evidence>
<dbReference type="CDD" id="cd01136">
    <property type="entry name" value="ATPase_flagellum-secretory_path_III"/>
    <property type="match status" value="1"/>
</dbReference>
<organism evidence="9 10">
    <name type="scientific">Arthrobacter halodurans</name>
    <dbReference type="NCBI Taxonomy" id="516699"/>
    <lineage>
        <taxon>Bacteria</taxon>
        <taxon>Bacillati</taxon>
        <taxon>Actinomycetota</taxon>
        <taxon>Actinomycetes</taxon>
        <taxon>Micrococcales</taxon>
        <taxon>Micrococcaceae</taxon>
        <taxon>Arthrobacter</taxon>
    </lineage>
</organism>
<evidence type="ECO:0000256" key="2">
    <source>
        <dbReference type="ARBA" id="ARBA00022448"/>
    </source>
</evidence>
<name>A0ABV4UPN3_9MICC</name>
<keyword evidence="3" id="KW-0963">Cytoplasm</keyword>
<proteinExistence type="predicted"/>
<dbReference type="Pfam" id="PF18269">
    <property type="entry name" value="T3SS_ATPase_C"/>
    <property type="match status" value="1"/>
</dbReference>
<reference evidence="9 10" key="1">
    <citation type="submission" date="2024-09" db="EMBL/GenBank/DDBJ databases">
        <authorList>
            <person name="Salinas-Garcia M.A."/>
            <person name="Prieme A."/>
        </authorList>
    </citation>
    <scope>NUCLEOTIDE SEQUENCE [LARGE SCALE GENOMIC DNA]</scope>
    <source>
        <strain evidence="9 10">DSM 21081</strain>
    </source>
</reference>
<dbReference type="SUPFAM" id="SSF52540">
    <property type="entry name" value="P-loop containing nucleoside triphosphate hydrolases"/>
    <property type="match status" value="1"/>
</dbReference>
<dbReference type="InterPro" id="IPR027417">
    <property type="entry name" value="P-loop_NTPase"/>
</dbReference>
<gene>
    <name evidence="9" type="ORF">ACETWP_12205</name>
</gene>
<evidence type="ECO:0000256" key="1">
    <source>
        <dbReference type="ARBA" id="ARBA00004496"/>
    </source>
</evidence>
<keyword evidence="7" id="KW-1278">Translocase</keyword>